<dbReference type="EMBL" id="OC921114">
    <property type="protein sequence ID" value="CAD7653121.1"/>
    <property type="molecule type" value="Genomic_DNA"/>
</dbReference>
<gene>
    <name evidence="1" type="ORF">ONB1V03_LOCUS9779</name>
</gene>
<name>A0A7R9M4V9_9ACAR</name>
<proteinExistence type="predicted"/>
<keyword evidence="2" id="KW-1185">Reference proteome</keyword>
<reference evidence="1" key="1">
    <citation type="submission" date="2020-11" db="EMBL/GenBank/DDBJ databases">
        <authorList>
            <person name="Tran Van P."/>
        </authorList>
    </citation>
    <scope>NUCLEOTIDE SEQUENCE</scope>
</reference>
<accession>A0A7R9M4V9</accession>
<dbReference type="AlphaFoldDB" id="A0A7R9M4V9"/>
<dbReference type="Proteomes" id="UP000728032">
    <property type="component" value="Unassembled WGS sequence"/>
</dbReference>
<dbReference type="EMBL" id="CAJPVJ010006289">
    <property type="protein sequence ID" value="CAG2170308.1"/>
    <property type="molecule type" value="Genomic_DNA"/>
</dbReference>
<evidence type="ECO:0000313" key="1">
    <source>
        <dbReference type="EMBL" id="CAD7653121.1"/>
    </source>
</evidence>
<protein>
    <submittedName>
        <fullName evidence="1">Uncharacterized protein</fullName>
    </submittedName>
</protein>
<organism evidence="1">
    <name type="scientific">Oppiella nova</name>
    <dbReference type="NCBI Taxonomy" id="334625"/>
    <lineage>
        <taxon>Eukaryota</taxon>
        <taxon>Metazoa</taxon>
        <taxon>Ecdysozoa</taxon>
        <taxon>Arthropoda</taxon>
        <taxon>Chelicerata</taxon>
        <taxon>Arachnida</taxon>
        <taxon>Acari</taxon>
        <taxon>Acariformes</taxon>
        <taxon>Sarcoptiformes</taxon>
        <taxon>Oribatida</taxon>
        <taxon>Brachypylina</taxon>
        <taxon>Oppioidea</taxon>
        <taxon>Oppiidae</taxon>
        <taxon>Oppiella</taxon>
    </lineage>
</organism>
<sequence length="97" mass="10865">MIYWTITLLSNRNGCSQVMVDSSATLGTGILKGTTHFFGDYDQYVTTSEAPVLKIRDELNGMKASIDSSKHLLSARLEQCVHRNDNPIQWLHIIIGQ</sequence>
<evidence type="ECO:0000313" key="2">
    <source>
        <dbReference type="Proteomes" id="UP000728032"/>
    </source>
</evidence>